<keyword evidence="4" id="KW-0344">Guanine-nucleotide releasing factor</keyword>
<dbReference type="EMBL" id="JAULJE010000015">
    <property type="protein sequence ID" value="KAK1334685.1"/>
    <property type="molecule type" value="Genomic_DNA"/>
</dbReference>
<keyword evidence="7 10" id="KW-0863">Zinc-finger</keyword>
<dbReference type="AlphaFoldDB" id="A0AA40HPM7"/>
<dbReference type="InterPro" id="IPR011993">
    <property type="entry name" value="PH-like_dom_sf"/>
</dbReference>
<keyword evidence="9" id="KW-0206">Cytoskeleton</keyword>
<dbReference type="Pfam" id="PF01363">
    <property type="entry name" value="FYVE"/>
    <property type="match status" value="1"/>
</dbReference>
<evidence type="ECO:0000256" key="8">
    <source>
        <dbReference type="ARBA" id="ARBA00022833"/>
    </source>
</evidence>
<dbReference type="GO" id="GO:0005737">
    <property type="term" value="C:cytoplasm"/>
    <property type="evidence" value="ECO:0007669"/>
    <property type="project" value="TreeGrafter"/>
</dbReference>
<dbReference type="PROSITE" id="PS50178">
    <property type="entry name" value="ZF_FYVE"/>
    <property type="match status" value="1"/>
</dbReference>
<organism evidence="15 16">
    <name type="scientific">Cnephaeus nilssonii</name>
    <name type="common">Northern bat</name>
    <name type="synonym">Eptesicus nilssonii</name>
    <dbReference type="NCBI Taxonomy" id="3371016"/>
    <lineage>
        <taxon>Eukaryota</taxon>
        <taxon>Metazoa</taxon>
        <taxon>Chordata</taxon>
        <taxon>Craniata</taxon>
        <taxon>Vertebrata</taxon>
        <taxon>Euteleostomi</taxon>
        <taxon>Mammalia</taxon>
        <taxon>Eutheria</taxon>
        <taxon>Laurasiatheria</taxon>
        <taxon>Chiroptera</taxon>
        <taxon>Yangochiroptera</taxon>
        <taxon>Vespertilionidae</taxon>
        <taxon>Cnephaeus</taxon>
    </lineage>
</organism>
<reference evidence="15" key="1">
    <citation type="submission" date="2023-06" db="EMBL/GenBank/DDBJ databases">
        <title>Reference genome for the Northern bat (Eptesicus nilssonii), a most northern bat species.</title>
        <authorList>
            <person name="Laine V.N."/>
            <person name="Pulliainen A.T."/>
            <person name="Lilley T.M."/>
        </authorList>
    </citation>
    <scope>NUCLEOTIDE SEQUENCE</scope>
    <source>
        <strain evidence="15">BLF_Eptnil</strain>
        <tissue evidence="15">Kidney</tissue>
    </source>
</reference>
<dbReference type="GO" id="GO:0046847">
    <property type="term" value="P:filopodium assembly"/>
    <property type="evidence" value="ECO:0007669"/>
    <property type="project" value="TreeGrafter"/>
</dbReference>
<feature type="region of interest" description="Disordered" evidence="11">
    <location>
        <begin position="853"/>
        <end position="917"/>
    </location>
</feature>
<dbReference type="PANTHER" id="PTHR12673:SF14">
    <property type="entry name" value="FYVE, RHOGEF AND PH DOMAIN-CONTAINING PROTEIN 3"/>
    <property type="match status" value="1"/>
</dbReference>
<dbReference type="GO" id="GO:0008270">
    <property type="term" value="F:zinc ion binding"/>
    <property type="evidence" value="ECO:0007669"/>
    <property type="project" value="UniProtKB-KW"/>
</dbReference>
<dbReference type="InterPro" id="IPR035899">
    <property type="entry name" value="DBL_dom_sf"/>
</dbReference>
<evidence type="ECO:0000256" key="6">
    <source>
        <dbReference type="ARBA" id="ARBA00022737"/>
    </source>
</evidence>
<evidence type="ECO:0000256" key="3">
    <source>
        <dbReference type="ARBA" id="ARBA00022553"/>
    </source>
</evidence>
<keyword evidence="16" id="KW-1185">Reference proteome</keyword>
<evidence type="ECO:0000259" key="14">
    <source>
        <dbReference type="PROSITE" id="PS50178"/>
    </source>
</evidence>
<evidence type="ECO:0000256" key="4">
    <source>
        <dbReference type="ARBA" id="ARBA00022658"/>
    </source>
</evidence>
<dbReference type="GO" id="GO:0005085">
    <property type="term" value="F:guanyl-nucleotide exchange factor activity"/>
    <property type="evidence" value="ECO:0007669"/>
    <property type="project" value="UniProtKB-KW"/>
</dbReference>
<dbReference type="Gene3D" id="2.30.29.30">
    <property type="entry name" value="Pleckstrin-homology domain (PH domain)/Phosphotyrosine-binding domain (PTB)"/>
    <property type="match status" value="1"/>
</dbReference>
<keyword evidence="8" id="KW-0862">Zinc</keyword>
<dbReference type="PROSITE" id="PS50003">
    <property type="entry name" value="PH_DOMAIN"/>
    <property type="match status" value="1"/>
</dbReference>
<evidence type="ECO:0000256" key="2">
    <source>
        <dbReference type="ARBA" id="ARBA00022490"/>
    </source>
</evidence>
<evidence type="ECO:0000259" key="13">
    <source>
        <dbReference type="PROSITE" id="PS50010"/>
    </source>
</evidence>
<dbReference type="Gene3D" id="3.30.40.10">
    <property type="entry name" value="Zinc/RING finger domain, C3HC4 (zinc finger)"/>
    <property type="match status" value="1"/>
</dbReference>
<dbReference type="InterPro" id="IPR000219">
    <property type="entry name" value="DH_dom"/>
</dbReference>
<name>A0AA40HPM7_CNENI</name>
<feature type="domain" description="DH" evidence="13">
    <location>
        <begin position="85"/>
        <end position="269"/>
    </location>
</feature>
<dbReference type="InterPro" id="IPR001849">
    <property type="entry name" value="PH_domain"/>
</dbReference>
<evidence type="ECO:0000256" key="11">
    <source>
        <dbReference type="SAM" id="MobiDB-lite"/>
    </source>
</evidence>
<dbReference type="CDD" id="cd00160">
    <property type="entry name" value="RhoGEF"/>
    <property type="match status" value="1"/>
</dbReference>
<dbReference type="InterPro" id="IPR000306">
    <property type="entry name" value="Znf_FYVE"/>
</dbReference>
<evidence type="ECO:0008006" key="17">
    <source>
        <dbReference type="Google" id="ProtNLM"/>
    </source>
</evidence>
<feature type="domain" description="FYVE-type" evidence="14">
    <location>
        <begin position="774"/>
        <end position="830"/>
    </location>
</feature>
<feature type="region of interest" description="Disordered" evidence="11">
    <location>
        <begin position="511"/>
        <end position="557"/>
    </location>
</feature>
<dbReference type="InterPro" id="IPR011011">
    <property type="entry name" value="Znf_FYVE_PHD"/>
</dbReference>
<keyword evidence="5" id="KW-0479">Metal-binding</keyword>
<dbReference type="PANTHER" id="PTHR12673">
    <property type="entry name" value="FACIOGENITAL DYSPLASIA PROTEIN"/>
    <property type="match status" value="1"/>
</dbReference>
<proteinExistence type="predicted"/>
<feature type="domain" description="PH" evidence="12">
    <location>
        <begin position="298"/>
        <end position="497"/>
    </location>
</feature>
<keyword evidence="6" id="KW-0677">Repeat</keyword>
<protein>
    <recommendedName>
        <fullName evidence="17">FYVE, RhoGEF and PH domain containing 3</fullName>
    </recommendedName>
</protein>
<dbReference type="SMART" id="SM00233">
    <property type="entry name" value="PH"/>
    <property type="match status" value="1"/>
</dbReference>
<dbReference type="Proteomes" id="UP001177744">
    <property type="component" value="Unassembled WGS sequence"/>
</dbReference>
<dbReference type="SUPFAM" id="SSF57903">
    <property type="entry name" value="FYVE/PHD zinc finger"/>
    <property type="match status" value="1"/>
</dbReference>
<evidence type="ECO:0000256" key="10">
    <source>
        <dbReference type="PROSITE-ProRule" id="PRU00091"/>
    </source>
</evidence>
<sequence length="917" mass="99243">MGPLLIGVGGSIGVGAGNGEGLWVVGRLAPPQMGGQLGPSSLLWPHSTPRPPWGRAGGPCQICSPRLTFPRRLWLFSPQHSRSQELLHIAQELLHTEETYVRRLHLLDQVFCAQLTEAGVPPEVTTGVFSNISSIYRFHGQFLLPALRTRITEEWDVNPRFGDILQKLAPFLKMYGEYVQNFDRAAGLVSAWTQRSPLFRDVVLSIQKQEACGSLTLQHHMLEPVQRVPRYELLLRDYLKRLPADAPDRQDAEKSLELISTAASHSNAAIRKTEKMHKLLEVYEQLGGEEAVVNPANELIKEGPIQKLSAKTGAAQDRHLFLFNSTVLYCVPRPRLLGQKFTVREKMDISDLQVGEPPSQGGTSRLGHALAPLCSQHWPASVSLCAVSDPGVRMGLARGVLAGVLGRWAGSPSLCLDPCQVQDASQPPAAPTFILAGRSRALELRARQCVARAWRQGGEESGGYSGSEADVIKPVSVSPRTEEEKKEWIQVIEATISKHKQNSQTFKAFSTAFSQDGDPSRTPEPPVSDEPRSEEPAVAADGRGGAAGVSDHSRGRRWTLGQTRVAWRVRSDHSDLCVSRSPSDDPGLLVEGGGHWDLHMRPRCVEGPAELRRPELAACVLCVDHVVASRPPILPEELQRWARCSVPGSTQPARVGTLSQRLASSAAAFGLWQRTAGPPPSPAPPATLRLCFQPGRVSAGHQGPRCWLHTSPTTAPPSDGLARHPVQPLGDTLLARWPLHSQQSCVLPTRPSAVILPLDPGLEPTRGSSKIRRDKERQSCRGCGETFNSITKRRHHCKLCGAVICGKCSEFKAESGRQSRVCGECFLTQPVAPASSSPGAPAEPQQSVEVGVPAPAHELPPGSLGSQLPRDQDDGSEAAGQWATTRPAPSGCTVSAGPAETLPPATWTVRQARQACA</sequence>
<dbReference type="SUPFAM" id="SSF50729">
    <property type="entry name" value="PH domain-like"/>
    <property type="match status" value="1"/>
</dbReference>
<comment type="subcellular location">
    <subcellularLocation>
        <location evidence="1">Cytoplasm</location>
        <location evidence="1">Cytoskeleton</location>
    </subcellularLocation>
</comment>
<dbReference type="SMART" id="SM00325">
    <property type="entry name" value="RhoGEF"/>
    <property type="match status" value="1"/>
</dbReference>
<comment type="caution">
    <text evidence="15">The sequence shown here is derived from an EMBL/GenBank/DDBJ whole genome shotgun (WGS) entry which is preliminary data.</text>
</comment>
<keyword evidence="2" id="KW-0963">Cytoplasm</keyword>
<dbReference type="FunFam" id="1.20.900.10:FF:000013">
    <property type="entry name" value="FYVE, RhoGEF and PH domain-containing protein 4"/>
    <property type="match status" value="1"/>
</dbReference>
<dbReference type="InterPro" id="IPR013083">
    <property type="entry name" value="Znf_RING/FYVE/PHD"/>
</dbReference>
<dbReference type="Gene3D" id="1.20.900.10">
    <property type="entry name" value="Dbl homology (DH) domain"/>
    <property type="match status" value="1"/>
</dbReference>
<dbReference type="CDD" id="cd15740">
    <property type="entry name" value="FYVE_FGD3"/>
    <property type="match status" value="1"/>
</dbReference>
<evidence type="ECO:0000259" key="12">
    <source>
        <dbReference type="PROSITE" id="PS50003"/>
    </source>
</evidence>
<dbReference type="SUPFAM" id="SSF48065">
    <property type="entry name" value="DBL homology domain (DH-domain)"/>
    <property type="match status" value="1"/>
</dbReference>
<evidence type="ECO:0000313" key="16">
    <source>
        <dbReference type="Proteomes" id="UP001177744"/>
    </source>
</evidence>
<dbReference type="GO" id="GO:0005856">
    <property type="term" value="C:cytoskeleton"/>
    <property type="evidence" value="ECO:0007669"/>
    <property type="project" value="UniProtKB-SubCell"/>
</dbReference>
<dbReference type="InterPro" id="IPR017455">
    <property type="entry name" value="Znf_FYVE-rel"/>
</dbReference>
<accession>A0AA40HPM7</accession>
<evidence type="ECO:0000256" key="7">
    <source>
        <dbReference type="ARBA" id="ARBA00022771"/>
    </source>
</evidence>
<keyword evidence="3" id="KW-0597">Phosphoprotein</keyword>
<dbReference type="InterPro" id="IPR051092">
    <property type="entry name" value="FYVE_RhoGEF_PH"/>
</dbReference>
<dbReference type="GO" id="GO:0007010">
    <property type="term" value="P:cytoskeleton organization"/>
    <property type="evidence" value="ECO:0007669"/>
    <property type="project" value="TreeGrafter"/>
</dbReference>
<gene>
    <name evidence="15" type="ORF">QTO34_005693</name>
</gene>
<evidence type="ECO:0000256" key="5">
    <source>
        <dbReference type="ARBA" id="ARBA00022723"/>
    </source>
</evidence>
<dbReference type="PROSITE" id="PS50010">
    <property type="entry name" value="DH_2"/>
    <property type="match status" value="1"/>
</dbReference>
<evidence type="ECO:0000256" key="9">
    <source>
        <dbReference type="ARBA" id="ARBA00023212"/>
    </source>
</evidence>
<evidence type="ECO:0000256" key="1">
    <source>
        <dbReference type="ARBA" id="ARBA00004245"/>
    </source>
</evidence>
<dbReference type="Pfam" id="PF00621">
    <property type="entry name" value="RhoGEF"/>
    <property type="match status" value="1"/>
</dbReference>
<evidence type="ECO:0000313" key="15">
    <source>
        <dbReference type="EMBL" id="KAK1334685.1"/>
    </source>
</evidence>
<dbReference type="SMART" id="SM00064">
    <property type="entry name" value="FYVE"/>
    <property type="match status" value="1"/>
</dbReference>